<accession>A0A2J8N4E5</accession>
<dbReference type="Proteomes" id="UP000236370">
    <property type="component" value="Unassembled WGS sequence"/>
</dbReference>
<feature type="non-terminal residue" evidence="1">
    <location>
        <position position="1"/>
    </location>
</feature>
<comment type="caution">
    <text evidence="1">The sequence shown here is derived from an EMBL/GenBank/DDBJ whole genome shotgun (WGS) entry which is preliminary data.</text>
</comment>
<dbReference type="AlphaFoldDB" id="A0A2J8N4E5"/>
<organism evidence="1 2">
    <name type="scientific">Pan troglodytes</name>
    <name type="common">Chimpanzee</name>
    <dbReference type="NCBI Taxonomy" id="9598"/>
    <lineage>
        <taxon>Eukaryota</taxon>
        <taxon>Metazoa</taxon>
        <taxon>Chordata</taxon>
        <taxon>Craniata</taxon>
        <taxon>Vertebrata</taxon>
        <taxon>Euteleostomi</taxon>
        <taxon>Mammalia</taxon>
        <taxon>Eutheria</taxon>
        <taxon>Euarchontoglires</taxon>
        <taxon>Primates</taxon>
        <taxon>Haplorrhini</taxon>
        <taxon>Catarrhini</taxon>
        <taxon>Hominidae</taxon>
        <taxon>Pan</taxon>
    </lineage>
</organism>
<evidence type="ECO:0000313" key="2">
    <source>
        <dbReference type="Proteomes" id="UP000236370"/>
    </source>
</evidence>
<sequence length="35" mass="4111">DCYCYNQNSQVEWKYIWSTMQGDCVLLCGACQEDI</sequence>
<name>A0A2J8N4E5_PANTR</name>
<evidence type="ECO:0000313" key="1">
    <source>
        <dbReference type="EMBL" id="PNI66630.1"/>
    </source>
</evidence>
<gene>
    <name evidence="1" type="ORF">CK820_G0014681</name>
</gene>
<reference evidence="1 2" key="1">
    <citation type="submission" date="2017-12" db="EMBL/GenBank/DDBJ databases">
        <title>High-resolution comparative analysis of great ape genomes.</title>
        <authorList>
            <person name="Pollen A."/>
            <person name="Hastie A."/>
            <person name="Hormozdiari F."/>
            <person name="Dougherty M."/>
            <person name="Liu R."/>
            <person name="Chaisson M."/>
            <person name="Hoppe E."/>
            <person name="Hill C."/>
            <person name="Pang A."/>
            <person name="Hillier L."/>
            <person name="Baker C."/>
            <person name="Armstrong J."/>
            <person name="Shendure J."/>
            <person name="Paten B."/>
            <person name="Wilson R."/>
            <person name="Chao H."/>
            <person name="Schneider V."/>
            <person name="Ventura M."/>
            <person name="Kronenberg Z."/>
            <person name="Murali S."/>
            <person name="Gordon D."/>
            <person name="Cantsilieris S."/>
            <person name="Munson K."/>
            <person name="Nelson B."/>
            <person name="Raja A."/>
            <person name="Underwood J."/>
            <person name="Diekhans M."/>
            <person name="Fiddes I."/>
            <person name="Haussler D."/>
            <person name="Eichler E."/>
        </authorList>
    </citation>
    <scope>NUCLEOTIDE SEQUENCE [LARGE SCALE GENOMIC DNA]</scope>
    <source>
        <strain evidence="1">Yerkes chimp pedigree #C0471</strain>
    </source>
</reference>
<dbReference type="SMR" id="A0A2J8N4E5"/>
<protein>
    <submittedName>
        <fullName evidence="1">NEMP2 isoform 3</fullName>
    </submittedName>
</protein>
<proteinExistence type="predicted"/>
<dbReference type="EMBL" id="NBAG03000236">
    <property type="protein sequence ID" value="PNI66630.1"/>
    <property type="molecule type" value="Genomic_DNA"/>
</dbReference>